<dbReference type="PANTHER" id="PTHR31263">
    <property type="entry name" value="CELLULASE FAMILY PROTEIN (AFU_ORTHOLOGUE AFUA_5G14560)"/>
    <property type="match status" value="1"/>
</dbReference>
<evidence type="ECO:0000313" key="1">
    <source>
        <dbReference type="EMBL" id="KAJ6981290.1"/>
    </source>
</evidence>
<proteinExistence type="predicted"/>
<dbReference type="PANTHER" id="PTHR31263:SF44">
    <property type="entry name" value="OS04G0481200 PROTEIN"/>
    <property type="match status" value="1"/>
</dbReference>
<keyword evidence="2" id="KW-1185">Reference proteome</keyword>
<gene>
    <name evidence="1" type="ORF">NC653_024636</name>
</gene>
<protein>
    <submittedName>
        <fullName evidence="1">Uncharacterized protein</fullName>
    </submittedName>
</protein>
<comment type="caution">
    <text evidence="1">The sequence shown here is derived from an EMBL/GenBank/DDBJ whole genome shotgun (WGS) entry which is preliminary data.</text>
</comment>
<reference evidence="1" key="1">
    <citation type="journal article" date="2023" name="Mol. Ecol. Resour.">
        <title>Chromosome-level genome assembly of a triploid poplar Populus alba 'Berolinensis'.</title>
        <authorList>
            <person name="Chen S."/>
            <person name="Yu Y."/>
            <person name="Wang X."/>
            <person name="Wang S."/>
            <person name="Zhang T."/>
            <person name="Zhou Y."/>
            <person name="He R."/>
            <person name="Meng N."/>
            <person name="Wang Y."/>
            <person name="Liu W."/>
            <person name="Liu Z."/>
            <person name="Liu J."/>
            <person name="Guo Q."/>
            <person name="Huang H."/>
            <person name="Sederoff R.R."/>
            <person name="Wang G."/>
            <person name="Qu G."/>
            <person name="Chen S."/>
        </authorList>
    </citation>
    <scope>NUCLEOTIDE SEQUENCE</scope>
    <source>
        <strain evidence="1">SC-2020</strain>
    </source>
</reference>
<dbReference type="EMBL" id="JAQIZT010000010">
    <property type="protein sequence ID" value="KAJ6981290.1"/>
    <property type="molecule type" value="Genomic_DNA"/>
</dbReference>
<dbReference type="AlphaFoldDB" id="A0AAD6Q826"/>
<evidence type="ECO:0000313" key="2">
    <source>
        <dbReference type="Proteomes" id="UP001164929"/>
    </source>
</evidence>
<organism evidence="1 2">
    <name type="scientific">Populus alba x Populus x berolinensis</name>
    <dbReference type="NCBI Taxonomy" id="444605"/>
    <lineage>
        <taxon>Eukaryota</taxon>
        <taxon>Viridiplantae</taxon>
        <taxon>Streptophyta</taxon>
        <taxon>Embryophyta</taxon>
        <taxon>Tracheophyta</taxon>
        <taxon>Spermatophyta</taxon>
        <taxon>Magnoliopsida</taxon>
        <taxon>eudicotyledons</taxon>
        <taxon>Gunneridae</taxon>
        <taxon>Pentapetalae</taxon>
        <taxon>rosids</taxon>
        <taxon>fabids</taxon>
        <taxon>Malpighiales</taxon>
        <taxon>Salicaceae</taxon>
        <taxon>Saliceae</taxon>
        <taxon>Populus</taxon>
    </lineage>
</organism>
<name>A0AAD6Q826_9ROSI</name>
<accession>A0AAD6Q826</accession>
<dbReference type="Proteomes" id="UP001164929">
    <property type="component" value="Chromosome 10"/>
</dbReference>
<sequence>MHLSSNASSGTTVCLDVDSNNTIVTNTCKCLSNDNACDPESQWFKLVNSTRSSTMTKL</sequence>